<accession>A0A7Y7IE80</accession>
<dbReference type="Pfam" id="PF01408">
    <property type="entry name" value="GFO_IDH_MocA"/>
    <property type="match status" value="1"/>
</dbReference>
<feature type="domain" description="GFO/IDH/MocA-like oxidoreductase" evidence="4">
    <location>
        <begin position="129"/>
        <end position="247"/>
    </location>
</feature>
<evidence type="ECO:0000313" key="5">
    <source>
        <dbReference type="EMBL" id="NVM93859.1"/>
    </source>
</evidence>
<dbReference type="Gene3D" id="3.40.50.720">
    <property type="entry name" value="NAD(P)-binding Rossmann-like Domain"/>
    <property type="match status" value="1"/>
</dbReference>
<dbReference type="SUPFAM" id="SSF55347">
    <property type="entry name" value="Glyceraldehyde-3-phosphate dehydrogenase-like, C-terminal domain"/>
    <property type="match status" value="1"/>
</dbReference>
<proteinExistence type="predicted"/>
<dbReference type="Proteomes" id="UP000543556">
    <property type="component" value="Unassembled WGS sequence"/>
</dbReference>
<evidence type="ECO:0000256" key="1">
    <source>
        <dbReference type="ARBA" id="ARBA00023002"/>
    </source>
</evidence>
<evidence type="ECO:0000256" key="2">
    <source>
        <dbReference type="ARBA" id="ARBA00023027"/>
    </source>
</evidence>
<evidence type="ECO:0000313" key="6">
    <source>
        <dbReference type="Proteomes" id="UP000543556"/>
    </source>
</evidence>
<reference evidence="5 6" key="1">
    <citation type="submission" date="2020-02" db="EMBL/GenBank/DDBJ databases">
        <title>Genome sequence of strain AETb3-4.</title>
        <authorList>
            <person name="Gao J."/>
            <person name="Zhang X."/>
        </authorList>
    </citation>
    <scope>NUCLEOTIDE SEQUENCE [LARGE SCALE GENOMIC DNA]</scope>
    <source>
        <strain evidence="5 6">AETb3-4</strain>
    </source>
</reference>
<dbReference type="InterPro" id="IPR050463">
    <property type="entry name" value="Gfo/Idh/MocA_oxidrdct_glycsds"/>
</dbReference>
<dbReference type="AlphaFoldDB" id="A0A7Y7IE80"/>
<dbReference type="InterPro" id="IPR036291">
    <property type="entry name" value="NAD(P)-bd_dom_sf"/>
</dbReference>
<keyword evidence="2" id="KW-0520">NAD</keyword>
<feature type="domain" description="Gfo/Idh/MocA-like oxidoreductase N-terminal" evidence="3">
    <location>
        <begin position="2"/>
        <end position="118"/>
    </location>
</feature>
<keyword evidence="6" id="KW-1185">Reference proteome</keyword>
<dbReference type="SUPFAM" id="SSF51735">
    <property type="entry name" value="NAD(P)-binding Rossmann-fold domains"/>
    <property type="match status" value="1"/>
</dbReference>
<dbReference type="Gene3D" id="3.30.360.10">
    <property type="entry name" value="Dihydrodipicolinate Reductase, domain 2"/>
    <property type="match status" value="1"/>
</dbReference>
<keyword evidence="1" id="KW-0560">Oxidoreductase</keyword>
<dbReference type="RefSeq" id="WP_176633574.1">
    <property type="nucleotide sequence ID" value="NZ_JAAMFM010000002.1"/>
</dbReference>
<organism evidence="5 6">
    <name type="scientific">Arthrobacter wenxiniae</name>
    <dbReference type="NCBI Taxonomy" id="2713570"/>
    <lineage>
        <taxon>Bacteria</taxon>
        <taxon>Bacillati</taxon>
        <taxon>Actinomycetota</taxon>
        <taxon>Actinomycetes</taxon>
        <taxon>Micrococcales</taxon>
        <taxon>Micrococcaceae</taxon>
        <taxon>Arthrobacter</taxon>
    </lineage>
</organism>
<name>A0A7Y7IE80_9MICC</name>
<dbReference type="Pfam" id="PF22725">
    <property type="entry name" value="GFO_IDH_MocA_C3"/>
    <property type="match status" value="1"/>
</dbReference>
<dbReference type="PANTHER" id="PTHR43818:SF11">
    <property type="entry name" value="BCDNA.GH03377"/>
    <property type="match status" value="1"/>
</dbReference>
<evidence type="ECO:0000259" key="3">
    <source>
        <dbReference type="Pfam" id="PF01408"/>
    </source>
</evidence>
<dbReference type="PANTHER" id="PTHR43818">
    <property type="entry name" value="BCDNA.GH03377"/>
    <property type="match status" value="1"/>
</dbReference>
<dbReference type="GO" id="GO:0016491">
    <property type="term" value="F:oxidoreductase activity"/>
    <property type="evidence" value="ECO:0007669"/>
    <property type="project" value="UniProtKB-KW"/>
</dbReference>
<dbReference type="GO" id="GO:0000166">
    <property type="term" value="F:nucleotide binding"/>
    <property type="evidence" value="ECO:0007669"/>
    <property type="project" value="InterPro"/>
</dbReference>
<protein>
    <submittedName>
        <fullName evidence="5">Gfo/Idh/MocA family oxidoreductase</fullName>
    </submittedName>
</protein>
<dbReference type="InterPro" id="IPR000683">
    <property type="entry name" value="Gfo/Idh/MocA-like_OxRdtase_N"/>
</dbReference>
<gene>
    <name evidence="5" type="ORF">G6034_02835</name>
</gene>
<dbReference type="InterPro" id="IPR055170">
    <property type="entry name" value="GFO_IDH_MocA-like_dom"/>
</dbReference>
<comment type="caution">
    <text evidence="5">The sequence shown here is derived from an EMBL/GenBank/DDBJ whole genome shotgun (WGS) entry which is preliminary data.</text>
</comment>
<evidence type="ECO:0000259" key="4">
    <source>
        <dbReference type="Pfam" id="PF22725"/>
    </source>
</evidence>
<dbReference type="EMBL" id="JAAMFM010000002">
    <property type="protein sequence ID" value="NVM93859.1"/>
    <property type="molecule type" value="Genomic_DNA"/>
</dbReference>
<sequence length="337" mass="34830">MRLGIIGAGAVAVLHAEGAAALDGVKLTAVCDLQADVAAKVAHPWGAAVYTDYLRMLDDGVVDAVVINTPHSLHKEMVIAAASHGVHALVEKPMATTLADCVAMEEACARANVVMVVGLIQHFMAEKLALQEAVESGRLGKVLLVHDYRSTDYRPGSRAGWFFDRAISGGGAFINIGAHCLDRSMWIGGAPAVRVTAATLNRFGAPVETDGSMEVLLANGVQVRITIVSDAPRRVDEMLVVCENGTVTVDPRSGTFVEIDGSLTQVHSSTGADIQNAFTAQLKDFAAAVDGAAPAVAGAHAKHVVEVVLAAYAAAESGEPVQLGGSVAPGVALQGAR</sequence>